<evidence type="ECO:0000313" key="3">
    <source>
        <dbReference type="Proteomes" id="UP001186944"/>
    </source>
</evidence>
<proteinExistence type="predicted"/>
<feature type="region of interest" description="Disordered" evidence="1">
    <location>
        <begin position="17"/>
        <end position="45"/>
    </location>
</feature>
<keyword evidence="3" id="KW-1185">Reference proteome</keyword>
<name>A0AA88YSQ4_PINIB</name>
<accession>A0AA88YSQ4</accession>
<dbReference type="AlphaFoldDB" id="A0AA88YSQ4"/>
<organism evidence="2 3">
    <name type="scientific">Pinctada imbricata</name>
    <name type="common">Atlantic pearl-oyster</name>
    <name type="synonym">Pinctada martensii</name>
    <dbReference type="NCBI Taxonomy" id="66713"/>
    <lineage>
        <taxon>Eukaryota</taxon>
        <taxon>Metazoa</taxon>
        <taxon>Spiralia</taxon>
        <taxon>Lophotrochozoa</taxon>
        <taxon>Mollusca</taxon>
        <taxon>Bivalvia</taxon>
        <taxon>Autobranchia</taxon>
        <taxon>Pteriomorphia</taxon>
        <taxon>Pterioida</taxon>
        <taxon>Pterioidea</taxon>
        <taxon>Pteriidae</taxon>
        <taxon>Pinctada</taxon>
    </lineage>
</organism>
<reference evidence="2" key="1">
    <citation type="submission" date="2019-08" db="EMBL/GenBank/DDBJ databases">
        <title>The improved chromosome-level genome for the pearl oyster Pinctada fucata martensii using PacBio sequencing and Hi-C.</title>
        <authorList>
            <person name="Zheng Z."/>
        </authorList>
    </citation>
    <scope>NUCLEOTIDE SEQUENCE</scope>
    <source>
        <strain evidence="2">ZZ-2019</strain>
        <tissue evidence="2">Adductor muscle</tissue>
    </source>
</reference>
<gene>
    <name evidence="2" type="ORF">FSP39_020885</name>
</gene>
<comment type="caution">
    <text evidence="2">The sequence shown here is derived from an EMBL/GenBank/DDBJ whole genome shotgun (WGS) entry which is preliminary data.</text>
</comment>
<dbReference type="EMBL" id="VSWD01000002">
    <property type="protein sequence ID" value="KAK3107727.1"/>
    <property type="molecule type" value="Genomic_DNA"/>
</dbReference>
<sequence length="484" mass="56870">MDNDHIPVYSTKSIIQKIRNPGIRNQDKTGTKANKQKPPPHEKKRIPDMRCTHSELSQHVGELSNMLMLPWFGLQQFRLFQADVKKFLDGLKKYLDFLEQQQMRTDRQHKSTEPVRSVNDNWSVTILEKSSDYARYNDVAKTLLEMDTYEYLWLHDYEPEDRYDRRVWYDNFCLPFPRKLYTHRVGNYIGNFTFVWKIPENVTERDDANDISVFGEIREHLPVYSTRAMRRLFIDRYTRKIGVKSAVLRDMYKYITSDASAAETTAQSEVDNRFLTFILEADDPDLFYDRKKVPREGFDSSSLTHLRVNNGRPCDERLNPFWDAVKKYIENESVVHERRHGQHTYMPIAISVEDLRAQVLKTLPPDTRAPSVSWLRMNFWPSNPYSKTASSYTGRFEVKYAVQQRLLRATHPDSQYAFYLFMMMKAMAVKFSDNARMICVDDKAIVPIGEPNKPVSTAVRANSLFNWALRVITRKVKTVEPIII</sequence>
<evidence type="ECO:0000256" key="1">
    <source>
        <dbReference type="SAM" id="MobiDB-lite"/>
    </source>
</evidence>
<dbReference type="Proteomes" id="UP001186944">
    <property type="component" value="Unassembled WGS sequence"/>
</dbReference>
<protein>
    <submittedName>
        <fullName evidence="2">Uncharacterized protein</fullName>
    </submittedName>
</protein>
<evidence type="ECO:0000313" key="2">
    <source>
        <dbReference type="EMBL" id="KAK3107727.1"/>
    </source>
</evidence>